<feature type="transmembrane region" description="Helical" evidence="1">
    <location>
        <begin position="29"/>
        <end position="50"/>
    </location>
</feature>
<dbReference type="GO" id="GO:0050380">
    <property type="term" value="F:undecaprenyl-diphosphatase activity"/>
    <property type="evidence" value="ECO:0007669"/>
    <property type="project" value="InterPro"/>
</dbReference>
<keyword evidence="4" id="KW-1185">Reference proteome</keyword>
<dbReference type="Gene3D" id="1.20.144.10">
    <property type="entry name" value="Phosphatidic acid phosphatase type 2/haloperoxidase"/>
    <property type="match status" value="1"/>
</dbReference>
<feature type="transmembrane region" description="Helical" evidence="1">
    <location>
        <begin position="176"/>
        <end position="193"/>
    </location>
</feature>
<dbReference type="InterPro" id="IPR033879">
    <property type="entry name" value="UPP_Pase"/>
</dbReference>
<sequence>METLEALNHSLFLAINGTPATPRWLIDTALFIANDLILLVPLALVLMWLSGDERQRAVAMRACVVTLVALGVGQVIGHFWPHPRPFVIGLGHTFFAHAPDPSFPSDHGTVCSAFVLTLLLGGMVRTGLIALVLGVAIAWSRVFLGVHFPFDMIGAFVVSCLVYAVVAPVWNACGAALTQYAVTLYRALLAGLIRNGWLRP</sequence>
<dbReference type="GO" id="GO:0005886">
    <property type="term" value="C:plasma membrane"/>
    <property type="evidence" value="ECO:0007669"/>
    <property type="project" value="InterPro"/>
</dbReference>
<evidence type="ECO:0000259" key="2">
    <source>
        <dbReference type="SMART" id="SM00014"/>
    </source>
</evidence>
<evidence type="ECO:0000313" key="3">
    <source>
        <dbReference type="EMBL" id="MCG5076735.1"/>
    </source>
</evidence>
<dbReference type="SMART" id="SM00014">
    <property type="entry name" value="acidPPc"/>
    <property type="match status" value="1"/>
</dbReference>
<keyword evidence="1" id="KW-0472">Membrane</keyword>
<dbReference type="CDD" id="cd03385">
    <property type="entry name" value="PAP2_BcrC_like"/>
    <property type="match status" value="1"/>
</dbReference>
<accession>A0A9X1UHP8</accession>
<dbReference type="InterPro" id="IPR000326">
    <property type="entry name" value="PAP2/HPO"/>
</dbReference>
<dbReference type="InterPro" id="IPR036938">
    <property type="entry name" value="PAP2/HPO_sf"/>
</dbReference>
<keyword evidence="1" id="KW-0812">Transmembrane</keyword>
<gene>
    <name evidence="3" type="ORF">L5014_25860</name>
</gene>
<dbReference type="RefSeq" id="WP_238466649.1">
    <property type="nucleotide sequence ID" value="NZ_JAKLJA010000027.1"/>
</dbReference>
<feature type="transmembrane region" description="Helical" evidence="1">
    <location>
        <begin position="62"/>
        <end position="80"/>
    </location>
</feature>
<dbReference type="PANTHER" id="PTHR14969:SF13">
    <property type="entry name" value="AT30094P"/>
    <property type="match status" value="1"/>
</dbReference>
<dbReference type="SUPFAM" id="SSF48317">
    <property type="entry name" value="Acid phosphatase/Vanadium-dependent haloperoxidase"/>
    <property type="match status" value="1"/>
</dbReference>
<evidence type="ECO:0000313" key="4">
    <source>
        <dbReference type="Proteomes" id="UP001139308"/>
    </source>
</evidence>
<proteinExistence type="predicted"/>
<feature type="transmembrane region" description="Helical" evidence="1">
    <location>
        <begin position="113"/>
        <end position="138"/>
    </location>
</feature>
<name>A0A9X1UHP8_9BURK</name>
<dbReference type="Pfam" id="PF01569">
    <property type="entry name" value="PAP2"/>
    <property type="match status" value="1"/>
</dbReference>
<feature type="domain" description="Phosphatidic acid phosphatase type 2/haloperoxidase" evidence="2">
    <location>
        <begin position="59"/>
        <end position="167"/>
    </location>
</feature>
<keyword evidence="1" id="KW-1133">Transmembrane helix</keyword>
<dbReference type="Proteomes" id="UP001139308">
    <property type="component" value="Unassembled WGS sequence"/>
</dbReference>
<dbReference type="EMBL" id="JAKLJA010000027">
    <property type="protein sequence ID" value="MCG5076735.1"/>
    <property type="molecule type" value="Genomic_DNA"/>
</dbReference>
<dbReference type="AlphaFoldDB" id="A0A9X1UHP8"/>
<dbReference type="PANTHER" id="PTHR14969">
    <property type="entry name" value="SPHINGOSINE-1-PHOSPHATE PHOSPHOHYDROLASE"/>
    <property type="match status" value="1"/>
</dbReference>
<reference evidence="3" key="1">
    <citation type="submission" date="2022-01" db="EMBL/GenBank/DDBJ databases">
        <title>Genome sequence and assembly of Parabukholderia sp. RG36.</title>
        <authorList>
            <person name="Chhetri G."/>
        </authorList>
    </citation>
    <scope>NUCLEOTIDE SEQUENCE</scope>
    <source>
        <strain evidence="3">RG36</strain>
    </source>
</reference>
<feature type="transmembrane region" description="Helical" evidence="1">
    <location>
        <begin position="150"/>
        <end position="170"/>
    </location>
</feature>
<comment type="caution">
    <text evidence="3">The sequence shown here is derived from an EMBL/GenBank/DDBJ whole genome shotgun (WGS) entry which is preliminary data.</text>
</comment>
<protein>
    <submittedName>
        <fullName evidence="3">Phosphatase PAP2 family protein</fullName>
    </submittedName>
</protein>
<organism evidence="3 4">
    <name type="scientific">Paraburkholderia tagetis</name>
    <dbReference type="NCBI Taxonomy" id="2913261"/>
    <lineage>
        <taxon>Bacteria</taxon>
        <taxon>Pseudomonadati</taxon>
        <taxon>Pseudomonadota</taxon>
        <taxon>Betaproteobacteria</taxon>
        <taxon>Burkholderiales</taxon>
        <taxon>Burkholderiaceae</taxon>
        <taxon>Paraburkholderia</taxon>
    </lineage>
</organism>
<evidence type="ECO:0000256" key="1">
    <source>
        <dbReference type="SAM" id="Phobius"/>
    </source>
</evidence>